<organism evidence="2 3">
    <name type="scientific">Gossypium arboreum</name>
    <name type="common">Tree cotton</name>
    <name type="synonym">Gossypium nanking</name>
    <dbReference type="NCBI Taxonomy" id="29729"/>
    <lineage>
        <taxon>Eukaryota</taxon>
        <taxon>Viridiplantae</taxon>
        <taxon>Streptophyta</taxon>
        <taxon>Embryophyta</taxon>
        <taxon>Tracheophyta</taxon>
        <taxon>Spermatophyta</taxon>
        <taxon>Magnoliopsida</taxon>
        <taxon>eudicotyledons</taxon>
        <taxon>Gunneridae</taxon>
        <taxon>Pentapetalae</taxon>
        <taxon>rosids</taxon>
        <taxon>malvids</taxon>
        <taxon>Malvales</taxon>
        <taxon>Malvaceae</taxon>
        <taxon>Malvoideae</taxon>
        <taxon>Gossypium</taxon>
    </lineage>
</organism>
<feature type="domain" description="RNase H type-1" evidence="1">
    <location>
        <begin position="5"/>
        <end position="75"/>
    </location>
</feature>
<evidence type="ECO:0000259" key="1">
    <source>
        <dbReference type="Pfam" id="PF13456"/>
    </source>
</evidence>
<gene>
    <name evidence="2" type="ORF">PVK06_002277</name>
</gene>
<dbReference type="Pfam" id="PF13456">
    <property type="entry name" value="RVT_3"/>
    <property type="match status" value="1"/>
</dbReference>
<comment type="caution">
    <text evidence="2">The sequence shown here is derived from an EMBL/GenBank/DDBJ whole genome shotgun (WGS) entry which is preliminary data.</text>
</comment>
<name>A0ABR0R359_GOSAR</name>
<sequence length="80" mass="8546">MFSYAGMGIRDNLGRVFGSQPVPTSHVPTNFAAEALACFHTVCLVLDIGLQEVTIEGDSLSMIQKVCSPLQDVSNIGAYI</sequence>
<dbReference type="EMBL" id="JARKNE010000001">
    <property type="protein sequence ID" value="KAK5846011.1"/>
    <property type="molecule type" value="Genomic_DNA"/>
</dbReference>
<dbReference type="Proteomes" id="UP001358586">
    <property type="component" value="Chromosome 1"/>
</dbReference>
<reference evidence="2 3" key="1">
    <citation type="submission" date="2023-03" db="EMBL/GenBank/DDBJ databases">
        <title>WGS of Gossypium arboreum.</title>
        <authorList>
            <person name="Yu D."/>
        </authorList>
    </citation>
    <scope>NUCLEOTIDE SEQUENCE [LARGE SCALE GENOMIC DNA]</scope>
    <source>
        <tissue evidence="2">Leaf</tissue>
    </source>
</reference>
<protein>
    <recommendedName>
        <fullName evidence="1">RNase H type-1 domain-containing protein</fullName>
    </recommendedName>
</protein>
<keyword evidence="3" id="KW-1185">Reference proteome</keyword>
<dbReference type="InterPro" id="IPR036397">
    <property type="entry name" value="RNaseH_sf"/>
</dbReference>
<proteinExistence type="predicted"/>
<evidence type="ECO:0000313" key="2">
    <source>
        <dbReference type="EMBL" id="KAK5846011.1"/>
    </source>
</evidence>
<accession>A0ABR0R359</accession>
<dbReference type="InterPro" id="IPR002156">
    <property type="entry name" value="RNaseH_domain"/>
</dbReference>
<evidence type="ECO:0000313" key="3">
    <source>
        <dbReference type="Proteomes" id="UP001358586"/>
    </source>
</evidence>
<dbReference type="Gene3D" id="3.30.420.10">
    <property type="entry name" value="Ribonuclease H-like superfamily/Ribonuclease H"/>
    <property type="match status" value="1"/>
</dbReference>